<gene>
    <name evidence="4" type="ORF">VVD49_08415</name>
</gene>
<keyword evidence="5" id="KW-1185">Reference proteome</keyword>
<feature type="region of interest" description="Disordered" evidence="2">
    <location>
        <begin position="262"/>
        <end position="335"/>
    </location>
</feature>
<name>A0ABU6K282_9RHOO</name>
<evidence type="ECO:0000256" key="3">
    <source>
        <dbReference type="SAM" id="SignalP"/>
    </source>
</evidence>
<keyword evidence="1" id="KW-0175">Coiled coil</keyword>
<evidence type="ECO:0000256" key="2">
    <source>
        <dbReference type="SAM" id="MobiDB-lite"/>
    </source>
</evidence>
<sequence>MRRFTCHWFLYGLLAVFTCPANAAVGDLLEMSDKLDQLDRMDLDEAIEKADRCTRARNFDCSEAELRKARKFANNGKDKADVERAALALVAERKRLKAEEDALAEQERQLALAEERYRRQQADAEARAEEQANRDNAWQAAFGAVKAGLDTYAQLRSNQRAQELAGQQRFNQMQQQFAADNARQQQRFAEERARIAAARQTLQRPVAQASAQAPAQTPSAQRVATAGNSNGIYTTASAAGVSNDEALRAGAKAAGIPLAALTDDSRGSTQPAASQAAASQAAASQAAAQREADARRERERLDKERAEQARLEKERVDKERAEKERIAREKEEERKKAREAEKLAAEQAKENMPEALAFCWQNDKKTYWWCDGRVDETIVGEKTREEQLKSVGCENARQLSDGLITLTRKRNGKSHTGFVFGCGFKLSVGDTGGMTWNRDIRKIWNGMPASW</sequence>
<feature type="compositionally biased region" description="Basic and acidic residues" evidence="2">
    <location>
        <begin position="290"/>
        <end position="335"/>
    </location>
</feature>
<feature type="compositionally biased region" description="Low complexity" evidence="2">
    <location>
        <begin position="272"/>
        <end position="289"/>
    </location>
</feature>
<organism evidence="4 5">
    <name type="scientific">Uliginosibacterium silvisoli</name>
    <dbReference type="NCBI Taxonomy" id="3114758"/>
    <lineage>
        <taxon>Bacteria</taxon>
        <taxon>Pseudomonadati</taxon>
        <taxon>Pseudomonadota</taxon>
        <taxon>Betaproteobacteria</taxon>
        <taxon>Rhodocyclales</taxon>
        <taxon>Zoogloeaceae</taxon>
        <taxon>Uliginosibacterium</taxon>
    </lineage>
</organism>
<evidence type="ECO:0008006" key="6">
    <source>
        <dbReference type="Google" id="ProtNLM"/>
    </source>
</evidence>
<keyword evidence="3" id="KW-0732">Signal</keyword>
<feature type="region of interest" description="Disordered" evidence="2">
    <location>
        <begin position="205"/>
        <end position="224"/>
    </location>
</feature>
<feature type="compositionally biased region" description="Low complexity" evidence="2">
    <location>
        <begin position="207"/>
        <end position="221"/>
    </location>
</feature>
<accession>A0ABU6K282</accession>
<comment type="caution">
    <text evidence="4">The sequence shown here is derived from an EMBL/GenBank/DDBJ whole genome shotgun (WGS) entry which is preliminary data.</text>
</comment>
<dbReference type="Proteomes" id="UP001331561">
    <property type="component" value="Unassembled WGS sequence"/>
</dbReference>
<evidence type="ECO:0000313" key="4">
    <source>
        <dbReference type="EMBL" id="MEC5385744.1"/>
    </source>
</evidence>
<feature type="signal peptide" evidence="3">
    <location>
        <begin position="1"/>
        <end position="23"/>
    </location>
</feature>
<protein>
    <recommendedName>
        <fullName evidence="6">TolA protein</fullName>
    </recommendedName>
</protein>
<dbReference type="RefSeq" id="WP_327598692.1">
    <property type="nucleotide sequence ID" value="NZ_JAYXHS010000001.1"/>
</dbReference>
<dbReference type="EMBL" id="JAYXHS010000001">
    <property type="protein sequence ID" value="MEC5385744.1"/>
    <property type="molecule type" value="Genomic_DNA"/>
</dbReference>
<proteinExistence type="predicted"/>
<feature type="chain" id="PRO_5045647943" description="TolA protein" evidence="3">
    <location>
        <begin position="24"/>
        <end position="451"/>
    </location>
</feature>
<reference evidence="4 5" key="1">
    <citation type="submission" date="2024-01" db="EMBL/GenBank/DDBJ databases">
        <title>Uliginosibacterium soil sp. nov.</title>
        <authorList>
            <person name="Lv Y."/>
        </authorList>
    </citation>
    <scope>NUCLEOTIDE SEQUENCE [LARGE SCALE GENOMIC DNA]</scope>
    <source>
        <strain evidence="4 5">H3</strain>
    </source>
</reference>
<feature type="coiled-coil region" evidence="1">
    <location>
        <begin position="79"/>
        <end position="134"/>
    </location>
</feature>
<evidence type="ECO:0000313" key="5">
    <source>
        <dbReference type="Proteomes" id="UP001331561"/>
    </source>
</evidence>
<evidence type="ECO:0000256" key="1">
    <source>
        <dbReference type="SAM" id="Coils"/>
    </source>
</evidence>